<dbReference type="Proteomes" id="UP000254343">
    <property type="component" value="Unassembled WGS sequence"/>
</dbReference>
<evidence type="ECO:0000313" key="2">
    <source>
        <dbReference type="EMBL" id="SUU83611.1"/>
    </source>
</evidence>
<sequence>MQPNKTVRGATFIAAGLMAVTAVSGSPVQAQDFFSSLFGGFVQPSRHAPVMPFADPGGYGGNGDAQPQPRVASGPSKAYCVRTCDGRYFPMGATGNESKAEMCQSLCPASATKVVFGHDIDSAATDSGKPYSALPNAFRYRTELVTGCTCNGKTPGGLAHIDVKDDPTLRKGDLIAAGDGTLVANGTKSGRLSLKVSPAQTKRAASRFETIPVMAAQ</sequence>
<name>A0A380W3T2_AFIFE</name>
<dbReference type="EMBL" id="UIGB01000001">
    <property type="protein sequence ID" value="SUU83611.1"/>
    <property type="molecule type" value="Genomic_DNA"/>
</dbReference>
<dbReference type="AlphaFoldDB" id="A0A380W3T2"/>
<feature type="signal peptide" evidence="1">
    <location>
        <begin position="1"/>
        <end position="30"/>
    </location>
</feature>
<dbReference type="OrthoDB" id="7850882at2"/>
<protein>
    <submittedName>
        <fullName evidence="2">Protein of uncharacterized function (DUF2865)</fullName>
    </submittedName>
</protein>
<accession>A0A380W3T2</accession>
<organism evidence="2 3">
    <name type="scientific">Afipia felis</name>
    <name type="common">Cat scratch disease bacillus</name>
    <dbReference type="NCBI Taxonomy" id="1035"/>
    <lineage>
        <taxon>Bacteria</taxon>
        <taxon>Pseudomonadati</taxon>
        <taxon>Pseudomonadota</taxon>
        <taxon>Alphaproteobacteria</taxon>
        <taxon>Hyphomicrobiales</taxon>
        <taxon>Nitrobacteraceae</taxon>
        <taxon>Afipia</taxon>
    </lineage>
</organism>
<gene>
    <name evidence="2" type="ORF">NCTC12722_00779</name>
</gene>
<dbReference type="RefSeq" id="WP_002718389.1">
    <property type="nucleotide sequence ID" value="NZ_UFSI01000001.1"/>
</dbReference>
<evidence type="ECO:0000313" key="3">
    <source>
        <dbReference type="Proteomes" id="UP000254343"/>
    </source>
</evidence>
<keyword evidence="1" id="KW-0732">Signal</keyword>
<evidence type="ECO:0000256" key="1">
    <source>
        <dbReference type="SAM" id="SignalP"/>
    </source>
</evidence>
<dbReference type="InterPro" id="IPR021293">
    <property type="entry name" value="DUF2865"/>
</dbReference>
<reference evidence="2 3" key="1">
    <citation type="submission" date="2018-06" db="EMBL/GenBank/DDBJ databases">
        <authorList>
            <consortium name="Pathogen Informatics"/>
            <person name="Doyle S."/>
        </authorList>
    </citation>
    <scope>NUCLEOTIDE SEQUENCE [LARGE SCALE GENOMIC DNA]</scope>
    <source>
        <strain evidence="2 3">NCTC12722</strain>
    </source>
</reference>
<feature type="chain" id="PRO_5016979343" evidence="1">
    <location>
        <begin position="31"/>
        <end position="217"/>
    </location>
</feature>
<proteinExistence type="predicted"/>
<dbReference type="Pfam" id="PF11064">
    <property type="entry name" value="DUF2865"/>
    <property type="match status" value="1"/>
</dbReference>